<organism evidence="2">
    <name type="scientific">marine sediment metagenome</name>
    <dbReference type="NCBI Taxonomy" id="412755"/>
    <lineage>
        <taxon>unclassified sequences</taxon>
        <taxon>metagenomes</taxon>
        <taxon>ecological metagenomes</taxon>
    </lineage>
</organism>
<dbReference type="PANTHER" id="PTHR43471">
    <property type="entry name" value="ABC TRANSPORTER PERMEASE"/>
    <property type="match status" value="1"/>
</dbReference>
<gene>
    <name evidence="2" type="ORF">LCGC14_2772620</name>
</gene>
<feature type="transmembrane region" description="Helical" evidence="1">
    <location>
        <begin position="20"/>
        <end position="42"/>
    </location>
</feature>
<dbReference type="AlphaFoldDB" id="A0A0F8ZHJ7"/>
<evidence type="ECO:0000256" key="1">
    <source>
        <dbReference type="SAM" id="Phobius"/>
    </source>
</evidence>
<feature type="transmembrane region" description="Helical" evidence="1">
    <location>
        <begin position="54"/>
        <end position="75"/>
    </location>
</feature>
<feature type="non-terminal residue" evidence="2">
    <location>
        <position position="135"/>
    </location>
</feature>
<feature type="transmembrane region" description="Helical" evidence="1">
    <location>
        <begin position="104"/>
        <end position="124"/>
    </location>
</feature>
<proteinExistence type="predicted"/>
<evidence type="ECO:0000313" key="2">
    <source>
        <dbReference type="EMBL" id="KKK85505.1"/>
    </source>
</evidence>
<dbReference type="EMBL" id="LAZR01051277">
    <property type="protein sequence ID" value="KKK85505.1"/>
    <property type="molecule type" value="Genomic_DNA"/>
</dbReference>
<accession>A0A0F8ZHJ7</accession>
<sequence>MRQILVIAKQTFREAVRNKILLIFVILSLIAICCSFFMPVVGGSGERIKIVESMCLRSITFFGILAAILISASSIPTDIEDKLLWTITTKPISRINLIFGKITGFIYIIGLLLLIMGSASYALIRFAASRQDVQN</sequence>
<protein>
    <submittedName>
        <fullName evidence="2">Uncharacterized protein</fullName>
    </submittedName>
</protein>
<comment type="caution">
    <text evidence="2">The sequence shown here is derived from an EMBL/GenBank/DDBJ whole genome shotgun (WGS) entry which is preliminary data.</text>
</comment>
<name>A0A0F8ZHJ7_9ZZZZ</name>
<reference evidence="2" key="1">
    <citation type="journal article" date="2015" name="Nature">
        <title>Complex archaea that bridge the gap between prokaryotes and eukaryotes.</title>
        <authorList>
            <person name="Spang A."/>
            <person name="Saw J.H."/>
            <person name="Jorgensen S.L."/>
            <person name="Zaremba-Niedzwiedzka K."/>
            <person name="Martijn J."/>
            <person name="Lind A.E."/>
            <person name="van Eijk R."/>
            <person name="Schleper C."/>
            <person name="Guy L."/>
            <person name="Ettema T.J."/>
        </authorList>
    </citation>
    <scope>NUCLEOTIDE SEQUENCE</scope>
</reference>
<keyword evidence="1" id="KW-0812">Transmembrane</keyword>
<dbReference type="PANTHER" id="PTHR43471:SF10">
    <property type="entry name" value="SLL1107 PROTEIN"/>
    <property type="match status" value="1"/>
</dbReference>
<keyword evidence="1" id="KW-1133">Transmembrane helix</keyword>
<keyword evidence="1" id="KW-0472">Membrane</keyword>